<dbReference type="GO" id="GO:0016787">
    <property type="term" value="F:hydrolase activity"/>
    <property type="evidence" value="ECO:0007669"/>
    <property type="project" value="UniProtKB-KW"/>
</dbReference>
<accession>A0AAJ0DB66</accession>
<dbReference type="PROSITE" id="PS51462">
    <property type="entry name" value="NUDIX"/>
    <property type="match status" value="1"/>
</dbReference>
<evidence type="ECO:0000256" key="1">
    <source>
        <dbReference type="ARBA" id="ARBA00022801"/>
    </source>
</evidence>
<gene>
    <name evidence="3" type="ORF">LTR09_012031</name>
</gene>
<keyword evidence="4" id="KW-1185">Reference proteome</keyword>
<feature type="domain" description="Nudix hydrolase" evidence="2">
    <location>
        <begin position="107"/>
        <end position="233"/>
    </location>
</feature>
<reference evidence="3" key="1">
    <citation type="submission" date="2023-04" db="EMBL/GenBank/DDBJ databases">
        <title>Black Yeasts Isolated from many extreme environments.</title>
        <authorList>
            <person name="Coleine C."/>
            <person name="Stajich J.E."/>
            <person name="Selbmann L."/>
        </authorList>
    </citation>
    <scope>NUCLEOTIDE SEQUENCE</scope>
    <source>
        <strain evidence="3">CCFEE 5312</strain>
    </source>
</reference>
<dbReference type="Pfam" id="PF00293">
    <property type="entry name" value="NUDIX"/>
    <property type="match status" value="1"/>
</dbReference>
<proteinExistence type="predicted"/>
<name>A0AAJ0DB66_9PEZI</name>
<keyword evidence="1" id="KW-0378">Hydrolase</keyword>
<dbReference type="PROSITE" id="PS00893">
    <property type="entry name" value="NUDIX_BOX"/>
    <property type="match status" value="1"/>
</dbReference>
<comment type="caution">
    <text evidence="3">The sequence shown here is derived from an EMBL/GenBank/DDBJ whole genome shotgun (WGS) entry which is preliminary data.</text>
</comment>
<dbReference type="CDD" id="cd03676">
    <property type="entry name" value="NUDIX_Tnr3_like"/>
    <property type="match status" value="1"/>
</dbReference>
<dbReference type="SUPFAM" id="SSF55811">
    <property type="entry name" value="Nudix"/>
    <property type="match status" value="1"/>
</dbReference>
<dbReference type="AlphaFoldDB" id="A0AAJ0DB66"/>
<dbReference type="EMBL" id="JAWDJX010000090">
    <property type="protein sequence ID" value="KAK3046505.1"/>
    <property type="molecule type" value="Genomic_DNA"/>
</dbReference>
<dbReference type="Gene3D" id="3.90.79.10">
    <property type="entry name" value="Nucleoside Triphosphate Pyrophosphohydrolase"/>
    <property type="match status" value="1"/>
</dbReference>
<organism evidence="3 4">
    <name type="scientific">Extremus antarcticus</name>
    <dbReference type="NCBI Taxonomy" id="702011"/>
    <lineage>
        <taxon>Eukaryota</taxon>
        <taxon>Fungi</taxon>
        <taxon>Dikarya</taxon>
        <taxon>Ascomycota</taxon>
        <taxon>Pezizomycotina</taxon>
        <taxon>Dothideomycetes</taxon>
        <taxon>Dothideomycetidae</taxon>
        <taxon>Mycosphaerellales</taxon>
        <taxon>Extremaceae</taxon>
        <taxon>Extremus</taxon>
    </lineage>
</organism>
<evidence type="ECO:0000313" key="4">
    <source>
        <dbReference type="Proteomes" id="UP001271007"/>
    </source>
</evidence>
<dbReference type="InterPro" id="IPR031804">
    <property type="entry name" value="DUF4743"/>
</dbReference>
<dbReference type="InterPro" id="IPR020084">
    <property type="entry name" value="NUDIX_hydrolase_CS"/>
</dbReference>
<dbReference type="InterPro" id="IPR000086">
    <property type="entry name" value="NUDIX_hydrolase_dom"/>
</dbReference>
<evidence type="ECO:0000259" key="2">
    <source>
        <dbReference type="PROSITE" id="PS51462"/>
    </source>
</evidence>
<protein>
    <recommendedName>
        <fullName evidence="2">Nudix hydrolase domain-containing protein</fullName>
    </recommendedName>
</protein>
<dbReference type="Pfam" id="PF15916">
    <property type="entry name" value="DUF4743"/>
    <property type="match status" value="1"/>
</dbReference>
<dbReference type="InterPro" id="IPR015797">
    <property type="entry name" value="NUDIX_hydrolase-like_dom_sf"/>
</dbReference>
<sequence>MKATSTFYTFKLEGYGDVVFGHMLKRSVDLFSWPAYWSIDHRNQSVTLSGRNLEERNQRVNSTLLAEKDKDTFQILRKWTKEVFPVYGPNRELVLSIERAACPLFGVITYGVQLLAYHGAGNNIRIWISKRAMSKSTFPGLLDSTVGGSIPTGETPTECLVREAAEEANFPPNLTKDLARACGTLSYVNIADERGGGETGDLNEVEAITLMSVEELKNALAKGEFTPANGCVVLEFFIRHGVLTPENESDYMEIVARLHRKHIYPTA</sequence>
<dbReference type="Proteomes" id="UP001271007">
    <property type="component" value="Unassembled WGS sequence"/>
</dbReference>
<evidence type="ECO:0000313" key="3">
    <source>
        <dbReference type="EMBL" id="KAK3046505.1"/>
    </source>
</evidence>